<sequence>MTFPSPSPPSRSTPARRLVHMEPDLGRHHPRAGEELLQLRNPNLERNVTAVRHWVAGYTFLPATATRPLVPGGGSSNRGGTRLALQLRRRFAFLHLQERREAKNRAK</sequence>
<gene>
    <name evidence="1" type="ORF">Vafri_20192</name>
</gene>
<dbReference type="EMBL" id="BNCO01000089">
    <property type="protein sequence ID" value="GIL66706.1"/>
    <property type="molecule type" value="Genomic_DNA"/>
</dbReference>
<reference evidence="1" key="1">
    <citation type="journal article" date="2021" name="Proc. Natl. Acad. Sci. U.S.A.">
        <title>Three genomes in the algal genus Volvox reveal the fate of a haploid sex-determining region after a transition to homothallism.</title>
        <authorList>
            <person name="Yamamoto K."/>
            <person name="Hamaji T."/>
            <person name="Kawai-Toyooka H."/>
            <person name="Matsuzaki R."/>
            <person name="Takahashi F."/>
            <person name="Nishimura Y."/>
            <person name="Kawachi M."/>
            <person name="Noguchi H."/>
            <person name="Minakuchi Y."/>
            <person name="Umen J.G."/>
            <person name="Toyoda A."/>
            <person name="Nozaki H."/>
        </authorList>
    </citation>
    <scope>NUCLEOTIDE SEQUENCE</scope>
    <source>
        <strain evidence="1">NIES-3780</strain>
    </source>
</reference>
<comment type="caution">
    <text evidence="1">The sequence shown here is derived from an EMBL/GenBank/DDBJ whole genome shotgun (WGS) entry which is preliminary data.</text>
</comment>
<accession>A0A8J4BPM5</accession>
<evidence type="ECO:0000313" key="1">
    <source>
        <dbReference type="EMBL" id="GIL66706.1"/>
    </source>
</evidence>
<evidence type="ECO:0000313" key="2">
    <source>
        <dbReference type="Proteomes" id="UP000747399"/>
    </source>
</evidence>
<proteinExistence type="predicted"/>
<organism evidence="1 2">
    <name type="scientific">Volvox africanus</name>
    <dbReference type="NCBI Taxonomy" id="51714"/>
    <lineage>
        <taxon>Eukaryota</taxon>
        <taxon>Viridiplantae</taxon>
        <taxon>Chlorophyta</taxon>
        <taxon>core chlorophytes</taxon>
        <taxon>Chlorophyceae</taxon>
        <taxon>CS clade</taxon>
        <taxon>Chlamydomonadales</taxon>
        <taxon>Volvocaceae</taxon>
        <taxon>Volvox</taxon>
    </lineage>
</organism>
<keyword evidence="2" id="KW-1185">Reference proteome</keyword>
<dbReference type="Proteomes" id="UP000747399">
    <property type="component" value="Unassembled WGS sequence"/>
</dbReference>
<name>A0A8J4BPM5_9CHLO</name>
<dbReference type="AlphaFoldDB" id="A0A8J4BPM5"/>
<protein>
    <submittedName>
        <fullName evidence="1">Uncharacterized protein</fullName>
    </submittedName>
</protein>